<organism evidence="9 10">
    <name type="scientific">Ensete ventricosum</name>
    <name type="common">Abyssinian banana</name>
    <name type="synonym">Musa ensete</name>
    <dbReference type="NCBI Taxonomy" id="4639"/>
    <lineage>
        <taxon>Eukaryota</taxon>
        <taxon>Viridiplantae</taxon>
        <taxon>Streptophyta</taxon>
        <taxon>Embryophyta</taxon>
        <taxon>Tracheophyta</taxon>
        <taxon>Spermatophyta</taxon>
        <taxon>Magnoliopsida</taxon>
        <taxon>Liliopsida</taxon>
        <taxon>Zingiberales</taxon>
        <taxon>Musaceae</taxon>
        <taxon>Ensete</taxon>
    </lineage>
</organism>
<proteinExistence type="inferred from homology"/>
<dbReference type="Proteomes" id="UP000287651">
    <property type="component" value="Unassembled WGS sequence"/>
</dbReference>
<dbReference type="GO" id="GO:0043531">
    <property type="term" value="F:ADP binding"/>
    <property type="evidence" value="ECO:0007669"/>
    <property type="project" value="InterPro"/>
</dbReference>
<keyword evidence="2" id="KW-0433">Leucine-rich repeat</keyword>
<dbReference type="Pfam" id="PF18052">
    <property type="entry name" value="Rx_N"/>
    <property type="match status" value="1"/>
</dbReference>
<dbReference type="InterPro" id="IPR002182">
    <property type="entry name" value="NB-ARC"/>
</dbReference>
<feature type="domain" description="Disease resistance N-terminal" evidence="8">
    <location>
        <begin position="15"/>
        <end position="100"/>
    </location>
</feature>
<dbReference type="InterPro" id="IPR027417">
    <property type="entry name" value="P-loop_NTPase"/>
</dbReference>
<evidence type="ECO:0000256" key="2">
    <source>
        <dbReference type="ARBA" id="ARBA00022614"/>
    </source>
</evidence>
<dbReference type="EMBL" id="AMZH03001568">
    <property type="protein sequence ID" value="RRT78853.1"/>
    <property type="molecule type" value="Genomic_DNA"/>
</dbReference>
<dbReference type="GO" id="GO:0006952">
    <property type="term" value="P:defense response"/>
    <property type="evidence" value="ECO:0007669"/>
    <property type="project" value="UniProtKB-KW"/>
</dbReference>
<dbReference type="AlphaFoldDB" id="A0A427ARN4"/>
<evidence type="ECO:0000313" key="9">
    <source>
        <dbReference type="EMBL" id="RRT78853.1"/>
    </source>
</evidence>
<keyword evidence="5" id="KW-0611">Plant defense</keyword>
<dbReference type="PANTHER" id="PTHR36766">
    <property type="entry name" value="PLANT BROAD-SPECTRUM MILDEW RESISTANCE PROTEIN RPW8"/>
    <property type="match status" value="1"/>
</dbReference>
<feature type="domain" description="NB-ARC" evidence="7">
    <location>
        <begin position="179"/>
        <end position="292"/>
    </location>
</feature>
<evidence type="ECO:0000256" key="3">
    <source>
        <dbReference type="ARBA" id="ARBA00022737"/>
    </source>
</evidence>
<dbReference type="SUPFAM" id="SSF52540">
    <property type="entry name" value="P-loop containing nucleoside triphosphate hydrolases"/>
    <property type="match status" value="1"/>
</dbReference>
<gene>
    <name evidence="9" type="ORF">B296_00014425</name>
</gene>
<name>A0A427ARN4_ENSVE</name>
<comment type="caution">
    <text evidence="9">The sequence shown here is derived from an EMBL/GenBank/DDBJ whole genome shotgun (WGS) entry which is preliminary data.</text>
</comment>
<evidence type="ECO:0008006" key="11">
    <source>
        <dbReference type="Google" id="ProtNLM"/>
    </source>
</evidence>
<dbReference type="PRINTS" id="PR00364">
    <property type="entry name" value="DISEASERSIST"/>
</dbReference>
<reference evidence="9 10" key="1">
    <citation type="journal article" date="2014" name="Agronomy (Basel)">
        <title>A Draft Genome Sequence for Ensete ventricosum, the Drought-Tolerant Tree Against Hunger.</title>
        <authorList>
            <person name="Harrison J."/>
            <person name="Moore K.A."/>
            <person name="Paszkiewicz K."/>
            <person name="Jones T."/>
            <person name="Grant M."/>
            <person name="Ambacheew D."/>
            <person name="Muzemil S."/>
            <person name="Studholme D.J."/>
        </authorList>
    </citation>
    <scope>NUCLEOTIDE SEQUENCE [LARGE SCALE GENOMIC DNA]</scope>
</reference>
<dbReference type="Pfam" id="PF00931">
    <property type="entry name" value="NB-ARC"/>
    <property type="match status" value="1"/>
</dbReference>
<dbReference type="Gene3D" id="3.40.50.300">
    <property type="entry name" value="P-loop containing nucleotide triphosphate hydrolases"/>
    <property type="match status" value="1"/>
</dbReference>
<keyword evidence="6" id="KW-0067">ATP-binding</keyword>
<keyword evidence="4" id="KW-0547">Nucleotide-binding</keyword>
<evidence type="ECO:0000259" key="8">
    <source>
        <dbReference type="Pfam" id="PF18052"/>
    </source>
</evidence>
<dbReference type="Gene3D" id="1.20.5.4130">
    <property type="match status" value="1"/>
</dbReference>
<feature type="non-terminal residue" evidence="9">
    <location>
        <position position="297"/>
    </location>
</feature>
<evidence type="ECO:0000256" key="6">
    <source>
        <dbReference type="ARBA" id="ARBA00022840"/>
    </source>
</evidence>
<keyword evidence="3" id="KW-0677">Repeat</keyword>
<accession>A0A427ARN4</accession>
<comment type="similarity">
    <text evidence="1">Belongs to the disease resistance NB-LRR family.</text>
</comment>
<evidence type="ECO:0000259" key="7">
    <source>
        <dbReference type="Pfam" id="PF00931"/>
    </source>
</evidence>
<evidence type="ECO:0000313" key="10">
    <source>
        <dbReference type="Proteomes" id="UP000287651"/>
    </source>
</evidence>
<protein>
    <recommendedName>
        <fullName evidence="11">NB-ARC domain-containing protein</fullName>
    </recommendedName>
</protein>
<dbReference type="GO" id="GO:0005524">
    <property type="term" value="F:ATP binding"/>
    <property type="evidence" value="ECO:0007669"/>
    <property type="project" value="UniProtKB-KW"/>
</dbReference>
<dbReference type="PANTHER" id="PTHR36766:SF40">
    <property type="entry name" value="DISEASE RESISTANCE PROTEIN RGA3"/>
    <property type="match status" value="1"/>
</dbReference>
<sequence length="297" mass="33461">MSTALTIRGWFAQGFIQALLDKASDSAVQQLANRGGLQDDDLRKLQTILYTTSVMVDTADMRSEKNPNLRKLMKQLKDAAYDAEDLLDEFEYQVLKQKIQHGGDQASDLFSLAFNLPGYDAGTKLREIQRNLSEITANMKNTMELLNLHDGGRRSNMKLPSRETSSFLTETRVYGRDRELEKVVELLSTSVEKSGPDISNLCVLPLLGIGGIGKTTLAQFLYNDAAVRKHFELKIWVCVSDSFDVKRLTKEIIESVTNKKQSDLMNLDTLQVILKVKIASRRFLLVLDDVWSIDTHG</sequence>
<dbReference type="InterPro" id="IPR041118">
    <property type="entry name" value="Rx_N"/>
</dbReference>
<evidence type="ECO:0000256" key="4">
    <source>
        <dbReference type="ARBA" id="ARBA00022741"/>
    </source>
</evidence>
<evidence type="ECO:0000256" key="5">
    <source>
        <dbReference type="ARBA" id="ARBA00022821"/>
    </source>
</evidence>
<evidence type="ECO:0000256" key="1">
    <source>
        <dbReference type="ARBA" id="ARBA00008894"/>
    </source>
</evidence>